<comment type="caution">
    <text evidence="1">The sequence shown here is derived from an EMBL/GenBank/DDBJ whole genome shotgun (WGS) entry which is preliminary data.</text>
</comment>
<gene>
    <name evidence="1" type="ORF">Pla22_21540</name>
</gene>
<accession>A0A5C5WUT4</accession>
<dbReference type="EMBL" id="SJPI01000001">
    <property type="protein sequence ID" value="TWT54507.1"/>
    <property type="molecule type" value="Genomic_DNA"/>
</dbReference>
<reference evidence="1 2" key="1">
    <citation type="submission" date="2019-02" db="EMBL/GenBank/DDBJ databases">
        <title>Deep-cultivation of Planctomycetes and their phenomic and genomic characterization uncovers novel biology.</title>
        <authorList>
            <person name="Wiegand S."/>
            <person name="Jogler M."/>
            <person name="Boedeker C."/>
            <person name="Pinto D."/>
            <person name="Vollmers J."/>
            <person name="Rivas-Marin E."/>
            <person name="Kohn T."/>
            <person name="Peeters S.H."/>
            <person name="Heuer A."/>
            <person name="Rast P."/>
            <person name="Oberbeckmann S."/>
            <person name="Bunk B."/>
            <person name="Jeske O."/>
            <person name="Meyerdierks A."/>
            <person name="Storesund J.E."/>
            <person name="Kallscheuer N."/>
            <person name="Luecker S."/>
            <person name="Lage O.M."/>
            <person name="Pohl T."/>
            <person name="Merkel B.J."/>
            <person name="Hornburger P."/>
            <person name="Mueller R.-W."/>
            <person name="Bruemmer F."/>
            <person name="Labrenz M."/>
            <person name="Spormann A.M."/>
            <person name="Op Den Camp H."/>
            <person name="Overmann J."/>
            <person name="Amann R."/>
            <person name="Jetten M.S.M."/>
            <person name="Mascher T."/>
            <person name="Medema M.H."/>
            <person name="Devos D.P."/>
            <person name="Kaster A.-K."/>
            <person name="Ovreas L."/>
            <person name="Rohde M."/>
            <person name="Galperin M.Y."/>
            <person name="Jogler C."/>
        </authorList>
    </citation>
    <scope>NUCLEOTIDE SEQUENCE [LARGE SCALE GENOMIC DNA]</scope>
    <source>
        <strain evidence="1 2">Pla22</strain>
    </source>
</reference>
<sequence>MNPNKVTAIRSSGLTIYDSLDDRPELFFDLDELEQTLIAALLGTTLDFPLRTRSKVAKQRVCKALGYPVPSSFQRTRPRFPGQELDVFVQKSNNVQIWNDGITPTRRYALIRVDDRERVTGVRVINGEALSRLDRSDTLTHKYQATSQDPIVRSTLVSSTDTGPVISKIVSANHREQGNSVPFFADFKPIADVFESLSQLIGVRIDNPGADQERNRGAGLHVAIAHCLASDELTDNGQFPDIASQLLEIKLQTATTVDLGAVHPNSEEILVGYPAAKRLGIRHCDVRYAILYGSIDDEEVIIEHLVLTTGQDFFKFFQQFGGLEKNSKNQITLPGDFWD</sequence>
<name>A0A5C5WUT4_9BACT</name>
<evidence type="ECO:0000313" key="2">
    <source>
        <dbReference type="Proteomes" id="UP000316598"/>
    </source>
</evidence>
<dbReference type="RefSeq" id="WP_146514541.1">
    <property type="nucleotide sequence ID" value="NZ_SJPI01000001.1"/>
</dbReference>
<evidence type="ECO:0000313" key="1">
    <source>
        <dbReference type="EMBL" id="TWT54507.1"/>
    </source>
</evidence>
<proteinExistence type="predicted"/>
<keyword evidence="2" id="KW-1185">Reference proteome</keyword>
<dbReference type="OrthoDB" id="2081270at2"/>
<protein>
    <submittedName>
        <fullName evidence="1">Uncharacterized protein</fullName>
    </submittedName>
</protein>
<organism evidence="1 2">
    <name type="scientific">Rubripirellula amarantea</name>
    <dbReference type="NCBI Taxonomy" id="2527999"/>
    <lineage>
        <taxon>Bacteria</taxon>
        <taxon>Pseudomonadati</taxon>
        <taxon>Planctomycetota</taxon>
        <taxon>Planctomycetia</taxon>
        <taxon>Pirellulales</taxon>
        <taxon>Pirellulaceae</taxon>
        <taxon>Rubripirellula</taxon>
    </lineage>
</organism>
<dbReference type="AlphaFoldDB" id="A0A5C5WUT4"/>
<dbReference type="Proteomes" id="UP000316598">
    <property type="component" value="Unassembled WGS sequence"/>
</dbReference>